<dbReference type="EMBL" id="CAJOBJ010006409">
    <property type="protein sequence ID" value="CAF4059636.1"/>
    <property type="molecule type" value="Genomic_DNA"/>
</dbReference>
<proteinExistence type="predicted"/>
<dbReference type="SUPFAM" id="SSF56672">
    <property type="entry name" value="DNA/RNA polymerases"/>
    <property type="match status" value="1"/>
</dbReference>
<dbReference type="InterPro" id="IPR043502">
    <property type="entry name" value="DNA/RNA_pol_sf"/>
</dbReference>
<dbReference type="Gene3D" id="3.30.70.270">
    <property type="match status" value="1"/>
</dbReference>
<dbReference type="InterPro" id="IPR043128">
    <property type="entry name" value="Rev_trsase/Diguanyl_cyclase"/>
</dbReference>
<comment type="caution">
    <text evidence="4">The sequence shown here is derived from an EMBL/GenBank/DDBJ whole genome shotgun (WGS) entry which is preliminary data.</text>
</comment>
<evidence type="ECO:0000313" key="5">
    <source>
        <dbReference type="Proteomes" id="UP000681720"/>
    </source>
</evidence>
<reference evidence="4" key="1">
    <citation type="submission" date="2021-02" db="EMBL/GenBank/DDBJ databases">
        <authorList>
            <person name="Nowell W R."/>
        </authorList>
    </citation>
    <scope>NUCLEOTIDE SEQUENCE</scope>
</reference>
<dbReference type="GO" id="GO:0003824">
    <property type="term" value="F:catalytic activity"/>
    <property type="evidence" value="ECO:0007669"/>
    <property type="project" value="UniProtKB-KW"/>
</dbReference>
<feature type="domain" description="Integrase zinc-binding" evidence="3">
    <location>
        <begin position="127"/>
        <end position="175"/>
    </location>
</feature>
<protein>
    <recommendedName>
        <fullName evidence="6">Integrase zinc-binding domain-containing protein</fullName>
    </recommendedName>
</protein>
<feature type="non-terminal residue" evidence="4">
    <location>
        <position position="1"/>
    </location>
</feature>
<organism evidence="4 5">
    <name type="scientific">Rotaria magnacalcarata</name>
    <dbReference type="NCBI Taxonomy" id="392030"/>
    <lineage>
        <taxon>Eukaryota</taxon>
        <taxon>Metazoa</taxon>
        <taxon>Spiralia</taxon>
        <taxon>Gnathifera</taxon>
        <taxon>Rotifera</taxon>
        <taxon>Eurotatoria</taxon>
        <taxon>Bdelloidea</taxon>
        <taxon>Philodinida</taxon>
        <taxon>Philodinidae</taxon>
        <taxon>Rotaria</taxon>
    </lineage>
</organism>
<name>A0A8S2PKJ1_9BILA</name>
<sequence length="258" mass="29730">MLYYRRFIKNYATIAEPLIALTRHSDLKPFQWSEARQNSFEALRQRLIEASIISYPRFDQPFILQLNASDVDLSILPLLNFLQNQITPTIGNLPKFYGLARLHRVIDGALYRIFRNKYLSEHLLLVIPSSEVTNILQLAHDHAIATHLRRRKTLSILNSRFYWPRMHRDIADYLRVLKKSSLRIFAVCNRRCSARDASLAHNDSKAWDLTLSQIAFALRTAPSESTDNSPAFLMFGRQPLDLLLPSPPVSDDVPSSRS</sequence>
<dbReference type="PANTHER" id="PTHR37984:SF5">
    <property type="entry name" value="PROTEIN NYNRIN-LIKE"/>
    <property type="match status" value="1"/>
</dbReference>
<evidence type="ECO:0000259" key="2">
    <source>
        <dbReference type="Pfam" id="PF17919"/>
    </source>
</evidence>
<feature type="domain" description="Reverse transcriptase/retrotransposon-derived protein RNase H-like" evidence="2">
    <location>
        <begin position="32"/>
        <end position="73"/>
    </location>
</feature>
<dbReference type="FunFam" id="1.10.340.70:FF:000001">
    <property type="entry name" value="Retrovirus-related Pol polyprotein from transposon gypsy-like Protein"/>
    <property type="match status" value="1"/>
</dbReference>
<evidence type="ECO:0000259" key="3">
    <source>
        <dbReference type="Pfam" id="PF17921"/>
    </source>
</evidence>
<evidence type="ECO:0000313" key="4">
    <source>
        <dbReference type="EMBL" id="CAF4059636.1"/>
    </source>
</evidence>
<keyword evidence="1" id="KW-0511">Multifunctional enzyme</keyword>
<dbReference type="Proteomes" id="UP000681720">
    <property type="component" value="Unassembled WGS sequence"/>
</dbReference>
<dbReference type="Pfam" id="PF17919">
    <property type="entry name" value="RT_RNaseH_2"/>
    <property type="match status" value="1"/>
</dbReference>
<dbReference type="InterPro" id="IPR041577">
    <property type="entry name" value="RT_RNaseH_2"/>
</dbReference>
<accession>A0A8S2PKJ1</accession>
<dbReference type="AlphaFoldDB" id="A0A8S2PKJ1"/>
<gene>
    <name evidence="4" type="ORF">GIL414_LOCUS14896</name>
</gene>
<dbReference type="Gene3D" id="1.10.340.70">
    <property type="match status" value="1"/>
</dbReference>
<dbReference type="InterPro" id="IPR041588">
    <property type="entry name" value="Integrase_H2C2"/>
</dbReference>
<evidence type="ECO:0008006" key="6">
    <source>
        <dbReference type="Google" id="ProtNLM"/>
    </source>
</evidence>
<dbReference type="InterPro" id="IPR050951">
    <property type="entry name" value="Retrovirus_Pol_polyprotein"/>
</dbReference>
<dbReference type="Pfam" id="PF17921">
    <property type="entry name" value="Integrase_H2C2"/>
    <property type="match status" value="1"/>
</dbReference>
<dbReference type="PANTHER" id="PTHR37984">
    <property type="entry name" value="PROTEIN CBG26694"/>
    <property type="match status" value="1"/>
</dbReference>
<evidence type="ECO:0000256" key="1">
    <source>
        <dbReference type="ARBA" id="ARBA00023268"/>
    </source>
</evidence>